<dbReference type="PANTHER" id="PTHR43465">
    <property type="entry name" value="DUF1680 DOMAIN PROTEIN (AFU_ORTHOLOGUE AFUA_1G08910)"/>
    <property type="match status" value="1"/>
</dbReference>
<dbReference type="RefSeq" id="WP_129219769.1">
    <property type="nucleotide sequence ID" value="NZ_QYBC01000011.1"/>
</dbReference>
<dbReference type="GO" id="GO:0016787">
    <property type="term" value="F:hydrolase activity"/>
    <property type="evidence" value="ECO:0007669"/>
    <property type="project" value="UniProtKB-KW"/>
</dbReference>
<dbReference type="OrthoDB" id="9757939at2"/>
<evidence type="ECO:0000313" key="4">
    <source>
        <dbReference type="EMBL" id="RYB04070.1"/>
    </source>
</evidence>
<evidence type="ECO:0000259" key="2">
    <source>
        <dbReference type="Pfam" id="PF20736"/>
    </source>
</evidence>
<dbReference type="EMBL" id="QYBC01000011">
    <property type="protein sequence ID" value="RYB04070.1"/>
    <property type="molecule type" value="Genomic_DNA"/>
</dbReference>
<keyword evidence="4" id="KW-0378">Hydrolase</keyword>
<dbReference type="GO" id="GO:0005975">
    <property type="term" value="P:carbohydrate metabolic process"/>
    <property type="evidence" value="ECO:0007669"/>
    <property type="project" value="InterPro"/>
</dbReference>
<dbReference type="SUPFAM" id="SSF48208">
    <property type="entry name" value="Six-hairpin glycosidases"/>
    <property type="match status" value="1"/>
</dbReference>
<proteinExistence type="predicted"/>
<dbReference type="Pfam" id="PF07944">
    <property type="entry name" value="Beta-AFase-like_GH127_cat"/>
    <property type="match status" value="1"/>
</dbReference>
<dbReference type="InterPro" id="IPR012878">
    <property type="entry name" value="Beta-AFase-like_GH127_cat"/>
</dbReference>
<feature type="domain" description="Non-reducing end beta-L-arabinofuranosidase-like GH127 middle" evidence="2">
    <location>
        <begin position="427"/>
        <end position="523"/>
    </location>
</feature>
<dbReference type="InterPro" id="IPR008928">
    <property type="entry name" value="6-hairpin_glycosidase_sf"/>
</dbReference>
<dbReference type="InterPro" id="IPR049049">
    <property type="entry name" value="Beta-AFase-like_GH127_C"/>
</dbReference>
<feature type="domain" description="Non-reducing end beta-L-arabinofuranosidase-like GH127 catalytic" evidence="1">
    <location>
        <begin position="17"/>
        <end position="415"/>
    </location>
</feature>
<name>A0A4Q2RAF9_9HYPH</name>
<evidence type="ECO:0000313" key="5">
    <source>
        <dbReference type="Proteomes" id="UP000289411"/>
    </source>
</evidence>
<accession>A0A4Q2RAF9</accession>
<evidence type="ECO:0000259" key="3">
    <source>
        <dbReference type="Pfam" id="PF20737"/>
    </source>
</evidence>
<evidence type="ECO:0000259" key="1">
    <source>
        <dbReference type="Pfam" id="PF07944"/>
    </source>
</evidence>
<protein>
    <submittedName>
        <fullName evidence="4">Glycoside hydrolase family 127 protein</fullName>
    </submittedName>
</protein>
<reference evidence="4 5" key="2">
    <citation type="submission" date="2019-02" db="EMBL/GenBank/DDBJ databases">
        <title>'Lichenibacterium ramalinii' gen. nov. sp. nov., 'Lichenibacterium minor' gen. nov. sp. nov.</title>
        <authorList>
            <person name="Pankratov T."/>
        </authorList>
    </citation>
    <scope>NUCLEOTIDE SEQUENCE [LARGE SCALE GENOMIC DNA]</scope>
    <source>
        <strain evidence="4 5">RmlP001</strain>
    </source>
</reference>
<dbReference type="Pfam" id="PF20737">
    <property type="entry name" value="Glyco_hydro127C"/>
    <property type="match status" value="1"/>
</dbReference>
<comment type="caution">
    <text evidence="4">The sequence shown here is derived from an EMBL/GenBank/DDBJ whole genome shotgun (WGS) entry which is preliminary data.</text>
</comment>
<dbReference type="InterPro" id="IPR049046">
    <property type="entry name" value="Beta-AFase-like_GH127_middle"/>
</dbReference>
<gene>
    <name evidence="4" type="ORF">D3272_13650</name>
</gene>
<keyword evidence="5" id="KW-1185">Reference proteome</keyword>
<feature type="domain" description="Non-reducing end beta-L-arabinofuranosidase-like GH127 C-terminal" evidence="3">
    <location>
        <begin position="525"/>
        <end position="636"/>
    </location>
</feature>
<dbReference type="Pfam" id="PF20736">
    <property type="entry name" value="Glyco_hydro127M"/>
    <property type="match status" value="1"/>
</dbReference>
<organism evidence="4 5">
    <name type="scientific">Lichenibacterium ramalinae</name>
    <dbReference type="NCBI Taxonomy" id="2316527"/>
    <lineage>
        <taxon>Bacteria</taxon>
        <taxon>Pseudomonadati</taxon>
        <taxon>Pseudomonadota</taxon>
        <taxon>Alphaproteobacteria</taxon>
        <taxon>Hyphomicrobiales</taxon>
        <taxon>Lichenihabitantaceae</taxon>
        <taxon>Lichenibacterium</taxon>
    </lineage>
</organism>
<dbReference type="PANTHER" id="PTHR43465:SF2">
    <property type="entry name" value="DUF1680 DOMAIN PROTEIN (AFU_ORTHOLOGUE AFUA_1G08910)"/>
    <property type="match status" value="1"/>
</dbReference>
<sequence>MSDTPANRFRPPAVPKVKIAGFWGPRIDVVADKTVNILFDRCIAAGTLDQVDPALPVPDLRIPFQHGNSVTTQMFWDSDFGKIIETAAYAIDRKRDPGLERRIDEVIDAYARLQAEDGYLDSWFQRMRPGERWTNLRDCHELYNMGHLIEGAVAYHHATGKRRLLDVMCRCMDHVIATLGREPGQKRGYCGHPEVELALVRLARATGERRYLDLATYFVDERGRSPNYFDGEAAARGESGEDFWFGTHEYSQSHRPVREQDKVVGHAVRAMYLYSGMADVATETGDGTLVAPLERLWADLTEKNLYVTGGLGPSQANEGFTFDYDLPNESAYAETCAAVALVFWASRMLGRGPDGRFGDIMEQALYNGALSGLSLDGTKFFYENPLASRGDHNRWTWHRCPCCPPNIARLVASVGSYAYGEAEGEAAVHLYCAGEADLDLGGGRRLRLLQDTHYPWSGAVRLTVGLEAPTDFVLSLRIPAWAQDPTLSVGGEAIDVAAVRVKGYARLARRWSPGDVVELDVGMTPKRLYANPKVRQDAGRVALKRGPLVYCVEAVDNGPGLHGLSLPEAAEIRDAFEPELLGGVVALSAAARTDAADWGGDLYREVPPQRRAAALRAVPYYAWDNRAPGEMLVWLRADGVEASARDGEGQA</sequence>
<dbReference type="AlphaFoldDB" id="A0A4Q2RAF9"/>
<reference evidence="4 5" key="1">
    <citation type="submission" date="2018-09" db="EMBL/GenBank/DDBJ databases">
        <authorList>
            <person name="Grouzdev D.S."/>
            <person name="Krutkina M.S."/>
        </authorList>
    </citation>
    <scope>NUCLEOTIDE SEQUENCE [LARGE SCALE GENOMIC DNA]</scope>
    <source>
        <strain evidence="4 5">RmlP001</strain>
    </source>
</reference>
<dbReference type="Proteomes" id="UP000289411">
    <property type="component" value="Unassembled WGS sequence"/>
</dbReference>
<dbReference type="InterPro" id="IPR049174">
    <property type="entry name" value="Beta-AFase-like"/>
</dbReference>